<gene>
    <name evidence="3" type="ORF">TSUD_42410</name>
</gene>
<proteinExistence type="predicted"/>
<dbReference type="SUPFAM" id="SSF81383">
    <property type="entry name" value="F-box domain"/>
    <property type="match status" value="1"/>
</dbReference>
<accession>A0A2Z6M3A3</accession>
<dbReference type="InterPro" id="IPR050796">
    <property type="entry name" value="SCF_F-box_component"/>
</dbReference>
<keyword evidence="4" id="KW-1185">Reference proteome</keyword>
<organism evidence="3 4">
    <name type="scientific">Trifolium subterraneum</name>
    <name type="common">Subterranean clover</name>
    <dbReference type="NCBI Taxonomy" id="3900"/>
    <lineage>
        <taxon>Eukaryota</taxon>
        <taxon>Viridiplantae</taxon>
        <taxon>Streptophyta</taxon>
        <taxon>Embryophyta</taxon>
        <taxon>Tracheophyta</taxon>
        <taxon>Spermatophyta</taxon>
        <taxon>Magnoliopsida</taxon>
        <taxon>eudicotyledons</taxon>
        <taxon>Gunneridae</taxon>
        <taxon>Pentapetalae</taxon>
        <taxon>rosids</taxon>
        <taxon>fabids</taxon>
        <taxon>Fabales</taxon>
        <taxon>Fabaceae</taxon>
        <taxon>Papilionoideae</taxon>
        <taxon>50 kb inversion clade</taxon>
        <taxon>NPAAA clade</taxon>
        <taxon>Hologalegina</taxon>
        <taxon>IRL clade</taxon>
        <taxon>Trifolieae</taxon>
        <taxon>Trifolium</taxon>
    </lineage>
</organism>
<dbReference type="PANTHER" id="PTHR31672:SF13">
    <property type="entry name" value="F-BOX PROTEIN CPR30-LIKE"/>
    <property type="match status" value="1"/>
</dbReference>
<protein>
    <recommendedName>
        <fullName evidence="2">F-box domain-containing protein</fullName>
    </recommendedName>
</protein>
<dbReference type="NCBIfam" id="TIGR01640">
    <property type="entry name" value="F_box_assoc_1"/>
    <property type="match status" value="1"/>
</dbReference>
<dbReference type="OrthoDB" id="1425577at2759"/>
<dbReference type="InterPro" id="IPR036047">
    <property type="entry name" value="F-box-like_dom_sf"/>
</dbReference>
<evidence type="ECO:0000259" key="2">
    <source>
        <dbReference type="SMART" id="SM00256"/>
    </source>
</evidence>
<dbReference type="Proteomes" id="UP000242715">
    <property type="component" value="Unassembled WGS sequence"/>
</dbReference>
<feature type="region of interest" description="Disordered" evidence="1">
    <location>
        <begin position="15"/>
        <end position="40"/>
    </location>
</feature>
<dbReference type="AlphaFoldDB" id="A0A2Z6M3A3"/>
<dbReference type="Pfam" id="PF07734">
    <property type="entry name" value="FBA_1"/>
    <property type="match status" value="1"/>
</dbReference>
<evidence type="ECO:0000313" key="4">
    <source>
        <dbReference type="Proteomes" id="UP000242715"/>
    </source>
</evidence>
<feature type="domain" description="F-box" evidence="2">
    <location>
        <begin position="45"/>
        <end position="85"/>
    </location>
</feature>
<sequence>MVDGVKNKKYLRTRRSDRYSSHSQNNTVLTQSVPETTTNDPSPVFPEELFIEIFLRLPVLFLFQLRCVCKSWKTLICTPEFIKRQLMSSTEYPRLISTLVTDKGTEIASYSVESVLKNQSIPVKPIINNTTNMNHYNIIGSCNGFLCLYDILKSNAILWNPCNKFKSLISPPIDHSMYVNQYGFGYDRANSKYKLLVAMQNGRNIASEIVTKIYTFGENSLKIIQNLPCTPNWYLGKCLNSTLNWPVKENGKQGMLLSFDLEKETYKQMSLPQFDEDYFYTVLLDVLQNFLCMCLEYTHQTVVWWMKEYGVAESWTKLMIIPHPIGILNPTTMEPSFVDPLFISKNGIVLVKTMCSKLALYNIRECNRREKQHESAPYLISISGFKYEPHIHIYQESLLSLQW</sequence>
<dbReference type="EMBL" id="DF973135">
    <property type="protein sequence ID" value="GAU13287.1"/>
    <property type="molecule type" value="Genomic_DNA"/>
</dbReference>
<dbReference type="InterPro" id="IPR006527">
    <property type="entry name" value="F-box-assoc_dom_typ1"/>
</dbReference>
<evidence type="ECO:0000313" key="3">
    <source>
        <dbReference type="EMBL" id="GAU13287.1"/>
    </source>
</evidence>
<evidence type="ECO:0000256" key="1">
    <source>
        <dbReference type="SAM" id="MobiDB-lite"/>
    </source>
</evidence>
<dbReference type="InterPro" id="IPR001810">
    <property type="entry name" value="F-box_dom"/>
</dbReference>
<dbReference type="InterPro" id="IPR017451">
    <property type="entry name" value="F-box-assoc_interact_dom"/>
</dbReference>
<dbReference type="Gene3D" id="1.20.1280.50">
    <property type="match status" value="1"/>
</dbReference>
<dbReference type="Pfam" id="PF00646">
    <property type="entry name" value="F-box"/>
    <property type="match status" value="1"/>
</dbReference>
<reference evidence="4" key="1">
    <citation type="journal article" date="2017" name="Front. Plant Sci.">
        <title>Climate Clever Clovers: New Paradigm to Reduce the Environmental Footprint of Ruminants by Breeding Low Methanogenic Forages Utilizing Haplotype Variation.</title>
        <authorList>
            <person name="Kaur P."/>
            <person name="Appels R."/>
            <person name="Bayer P.E."/>
            <person name="Keeble-Gagnere G."/>
            <person name="Wang J."/>
            <person name="Hirakawa H."/>
            <person name="Shirasawa K."/>
            <person name="Vercoe P."/>
            <person name="Stefanova K."/>
            <person name="Durmic Z."/>
            <person name="Nichols P."/>
            <person name="Revell C."/>
            <person name="Isobe S.N."/>
            <person name="Edwards D."/>
            <person name="Erskine W."/>
        </authorList>
    </citation>
    <scope>NUCLEOTIDE SEQUENCE [LARGE SCALE GENOMIC DNA]</scope>
    <source>
        <strain evidence="4">cv. Daliak</strain>
    </source>
</reference>
<name>A0A2Z6M3A3_TRISU</name>
<dbReference type="PANTHER" id="PTHR31672">
    <property type="entry name" value="BNACNNG10540D PROTEIN"/>
    <property type="match status" value="1"/>
</dbReference>
<feature type="compositionally biased region" description="Polar residues" evidence="1">
    <location>
        <begin position="21"/>
        <end position="40"/>
    </location>
</feature>
<dbReference type="SMART" id="SM00256">
    <property type="entry name" value="FBOX"/>
    <property type="match status" value="1"/>
</dbReference>
<dbReference type="CDD" id="cd22157">
    <property type="entry name" value="F-box_AtFBW1-like"/>
    <property type="match status" value="1"/>
</dbReference>